<feature type="compositionally biased region" description="Polar residues" evidence="1">
    <location>
        <begin position="318"/>
        <end position="337"/>
    </location>
</feature>
<dbReference type="Pfam" id="PF20149">
    <property type="entry name" value="DUF6532"/>
    <property type="match status" value="1"/>
</dbReference>
<dbReference type="EMBL" id="KN822970">
    <property type="protein sequence ID" value="KIO30641.1"/>
    <property type="molecule type" value="Genomic_DNA"/>
</dbReference>
<feature type="region of interest" description="Disordered" evidence="1">
    <location>
        <begin position="236"/>
        <end position="340"/>
    </location>
</feature>
<evidence type="ECO:0000313" key="3">
    <source>
        <dbReference type="EMBL" id="KIO30641.1"/>
    </source>
</evidence>
<feature type="compositionally biased region" description="Polar residues" evidence="1">
    <location>
        <begin position="149"/>
        <end position="166"/>
    </location>
</feature>
<feature type="compositionally biased region" description="Low complexity" evidence="1">
    <location>
        <begin position="72"/>
        <end position="86"/>
    </location>
</feature>
<feature type="compositionally biased region" description="Polar residues" evidence="1">
    <location>
        <begin position="87"/>
        <end position="100"/>
    </location>
</feature>
<gene>
    <name evidence="3" type="ORF">M407DRAFT_5554</name>
</gene>
<reference evidence="4" key="2">
    <citation type="submission" date="2015-01" db="EMBL/GenBank/DDBJ databases">
        <title>Evolutionary Origins and Diversification of the Mycorrhizal Mutualists.</title>
        <authorList>
            <consortium name="DOE Joint Genome Institute"/>
            <consortium name="Mycorrhizal Genomics Consortium"/>
            <person name="Kohler A."/>
            <person name="Kuo A."/>
            <person name="Nagy L.G."/>
            <person name="Floudas D."/>
            <person name="Copeland A."/>
            <person name="Barry K.W."/>
            <person name="Cichocki N."/>
            <person name="Veneault-Fourrey C."/>
            <person name="LaButti K."/>
            <person name="Lindquist E.A."/>
            <person name="Lipzen A."/>
            <person name="Lundell T."/>
            <person name="Morin E."/>
            <person name="Murat C."/>
            <person name="Riley R."/>
            <person name="Ohm R."/>
            <person name="Sun H."/>
            <person name="Tunlid A."/>
            <person name="Henrissat B."/>
            <person name="Grigoriev I.V."/>
            <person name="Hibbett D.S."/>
            <person name="Martin F."/>
        </authorList>
    </citation>
    <scope>NUCLEOTIDE SEQUENCE [LARGE SCALE GENOMIC DNA]</scope>
    <source>
        <strain evidence="4">MUT 4182</strain>
    </source>
</reference>
<accession>A0A0C3QQ99</accession>
<feature type="compositionally biased region" description="Low complexity" evidence="1">
    <location>
        <begin position="190"/>
        <end position="201"/>
    </location>
</feature>
<name>A0A0C3QQ99_9AGAM</name>
<dbReference type="AlphaFoldDB" id="A0A0C3QQ99"/>
<keyword evidence="4" id="KW-1185">Reference proteome</keyword>
<dbReference type="HOGENOM" id="CLU_445635_0_0_1"/>
<evidence type="ECO:0000259" key="2">
    <source>
        <dbReference type="Pfam" id="PF20149"/>
    </source>
</evidence>
<feature type="domain" description="DUF6532" evidence="2">
    <location>
        <begin position="360"/>
        <end position="566"/>
    </location>
</feature>
<feature type="compositionally biased region" description="Polar residues" evidence="1">
    <location>
        <begin position="174"/>
        <end position="189"/>
    </location>
</feature>
<reference evidence="3 4" key="1">
    <citation type="submission" date="2014-04" db="EMBL/GenBank/DDBJ databases">
        <authorList>
            <consortium name="DOE Joint Genome Institute"/>
            <person name="Kuo A."/>
            <person name="Girlanda M."/>
            <person name="Perotto S."/>
            <person name="Kohler A."/>
            <person name="Nagy L.G."/>
            <person name="Floudas D."/>
            <person name="Copeland A."/>
            <person name="Barry K.W."/>
            <person name="Cichocki N."/>
            <person name="Veneault-Fourrey C."/>
            <person name="LaButti K."/>
            <person name="Lindquist E.A."/>
            <person name="Lipzen A."/>
            <person name="Lundell T."/>
            <person name="Morin E."/>
            <person name="Murat C."/>
            <person name="Sun H."/>
            <person name="Tunlid A."/>
            <person name="Henrissat B."/>
            <person name="Grigoriev I.V."/>
            <person name="Hibbett D.S."/>
            <person name="Martin F."/>
            <person name="Nordberg H.P."/>
            <person name="Cantor M.N."/>
            <person name="Hua S.X."/>
        </authorList>
    </citation>
    <scope>NUCLEOTIDE SEQUENCE [LARGE SCALE GENOMIC DNA]</scope>
    <source>
        <strain evidence="3 4">MUT 4182</strain>
    </source>
</reference>
<evidence type="ECO:0000256" key="1">
    <source>
        <dbReference type="SAM" id="MobiDB-lite"/>
    </source>
</evidence>
<feature type="region of interest" description="Disordered" evidence="1">
    <location>
        <begin position="144"/>
        <end position="222"/>
    </location>
</feature>
<feature type="compositionally biased region" description="Low complexity" evidence="1">
    <location>
        <begin position="27"/>
        <end position="42"/>
    </location>
</feature>
<protein>
    <recommendedName>
        <fullName evidence="2">DUF6532 domain-containing protein</fullName>
    </recommendedName>
</protein>
<dbReference type="InterPro" id="IPR045341">
    <property type="entry name" value="DUF6532"/>
</dbReference>
<dbReference type="Proteomes" id="UP000054248">
    <property type="component" value="Unassembled WGS sequence"/>
</dbReference>
<feature type="compositionally biased region" description="Low complexity" evidence="1">
    <location>
        <begin position="249"/>
        <end position="266"/>
    </location>
</feature>
<dbReference type="OrthoDB" id="3257342at2759"/>
<evidence type="ECO:0000313" key="4">
    <source>
        <dbReference type="Proteomes" id="UP000054248"/>
    </source>
</evidence>
<sequence length="613" mass="67878">MDDSRFDQDYTAPRYTRHHIEDASLQRRPPSGRSRNPSHRNNTQQPTDEDLEPHLSPHEFLPTLPPHPPSPSSTTSQSLSSTRDSTFGTGTPLSQLPLRQNQQISGSYSLRPITGLQVQDKTSNVARPSRTIYRMPDIRAGGLAPTRGTLLSSNTDTSHFTTSITPWRSPGGPQESSFDTGSQSQARVNSLQLSLPSRRSPAGYGSSGFAQPTASNFDDPFTHENTAKFTFEYGVPATATPPHTQLQGPDSPTISTSSSPSATVSTQLGRIRPRDPNSDLAHYETVGPLHSPDTSGQAIISDHNSDVLARPNKKSRNTKSISKPTNQPRQSYQNKPPSQLGHYRAEAYNFIKTFRYIASALMLAKNPFPNPQERRKMFEEAWTQAEKVQPLEGSATDLTLDDDLMKLATDAQKSFRNRIKQEAEGAVNDMGEVFGIVPKNTIPKREVNPIGHAAAIQSNMQISALSRTNANLVFRQWQAQDEPRQGPFKNPAIERVLLVAFRSIEAEGAKGFYLFEDKMPAEAIALACTAIDVGLEEYSQGVHNKIDFTAISYRSKWNFYLNEWTRLRNRDRAAQDYTERIQSELARKAAIACGKISAPVSLPAAIRPDDILE</sequence>
<feature type="region of interest" description="Disordered" evidence="1">
    <location>
        <begin position="1"/>
        <end position="100"/>
    </location>
</feature>
<proteinExistence type="predicted"/>
<organism evidence="3 4">
    <name type="scientific">Tulasnella calospora MUT 4182</name>
    <dbReference type="NCBI Taxonomy" id="1051891"/>
    <lineage>
        <taxon>Eukaryota</taxon>
        <taxon>Fungi</taxon>
        <taxon>Dikarya</taxon>
        <taxon>Basidiomycota</taxon>
        <taxon>Agaricomycotina</taxon>
        <taxon>Agaricomycetes</taxon>
        <taxon>Cantharellales</taxon>
        <taxon>Tulasnellaceae</taxon>
        <taxon>Tulasnella</taxon>
    </lineage>
</organism>